<reference evidence="5" key="2">
    <citation type="submission" date="2025-09" db="UniProtKB">
        <authorList>
            <consortium name="Ensembl"/>
        </authorList>
    </citation>
    <scope>IDENTIFICATION</scope>
</reference>
<keyword evidence="6" id="KW-1185">Reference proteome</keyword>
<dbReference type="SMART" id="SM00180">
    <property type="entry name" value="EGF_Lam"/>
    <property type="match status" value="1"/>
</dbReference>
<keyword evidence="1" id="KW-1015">Disulfide bond</keyword>
<evidence type="ECO:0000256" key="3">
    <source>
        <dbReference type="SAM" id="SignalP"/>
    </source>
</evidence>
<feature type="signal peptide" evidence="3">
    <location>
        <begin position="1"/>
        <end position="32"/>
    </location>
</feature>
<dbReference type="GO" id="GO:0007409">
    <property type="term" value="P:axonogenesis"/>
    <property type="evidence" value="ECO:0007669"/>
    <property type="project" value="TreeGrafter"/>
</dbReference>
<dbReference type="Pfam" id="PF00055">
    <property type="entry name" value="Laminin_N"/>
    <property type="match status" value="1"/>
</dbReference>
<dbReference type="InterPro" id="IPR050440">
    <property type="entry name" value="Laminin/Netrin_ECM"/>
</dbReference>
<dbReference type="SUPFAM" id="SSF57196">
    <property type="entry name" value="EGF/Laminin"/>
    <property type="match status" value="1"/>
</dbReference>
<evidence type="ECO:0000313" key="5">
    <source>
        <dbReference type="Ensembl" id="ENSEBUP00000004083.1"/>
    </source>
</evidence>
<dbReference type="PANTHER" id="PTHR10574:SF440">
    <property type="entry name" value="LAMININ EGF-LIKE DOMAIN-CONTAINING PROTEIN"/>
    <property type="match status" value="1"/>
</dbReference>
<proteinExistence type="predicted"/>
<evidence type="ECO:0000313" key="6">
    <source>
        <dbReference type="Proteomes" id="UP000694388"/>
    </source>
</evidence>
<dbReference type="PANTHER" id="PTHR10574">
    <property type="entry name" value="NETRIN/LAMININ-RELATED"/>
    <property type="match status" value="1"/>
</dbReference>
<feature type="domain" description="Laminin N-terminal" evidence="4">
    <location>
        <begin position="55"/>
        <end position="309"/>
    </location>
</feature>
<dbReference type="Gene3D" id="2.60.120.260">
    <property type="entry name" value="Galactose-binding domain-like"/>
    <property type="match status" value="1"/>
</dbReference>
<dbReference type="PROSITE" id="PS51117">
    <property type="entry name" value="LAMININ_NTER"/>
    <property type="match status" value="1"/>
</dbReference>
<evidence type="ECO:0000259" key="4">
    <source>
        <dbReference type="PROSITE" id="PS51117"/>
    </source>
</evidence>
<dbReference type="InterPro" id="IPR002049">
    <property type="entry name" value="LE_dom"/>
</dbReference>
<accession>A0A8C4NAM1</accession>
<dbReference type="Ensembl" id="ENSEBUT00000004498.1">
    <property type="protein sequence ID" value="ENSEBUP00000004083.1"/>
    <property type="gene ID" value="ENSEBUG00000002893.1"/>
</dbReference>
<evidence type="ECO:0000256" key="1">
    <source>
        <dbReference type="ARBA" id="ARBA00023157"/>
    </source>
</evidence>
<feature type="chain" id="PRO_5034081128" description="Laminin N-terminal domain-containing protein" evidence="3">
    <location>
        <begin position="33"/>
        <end position="401"/>
    </location>
</feature>
<sequence>MVPTVPTGLAWPDEPLRRVLLLLGAALSLGSASQLPPYSRCKVTVHSSDDVAAWEYHSCQPQTTDLARYARIHVDPMDITCGKPPENICALENPYLCAECDVSMLGLSHPPHLMVDAEVPDTSTFWQSASWHRTHPEPLRANITFSWGREVELTHDVVITFQSRRPAALVLERSRDHGRSWRPLQFYADDCLEEFGMEQRRALDLLSEDVTKVICTEEYSGSFASKGIRTVRMEIQNRTALLAGPRLPPGRVSASPYGRMTANPALRDFLTLTDLRLSLLRPATGGTFIDKENLQKYHYAISDVLVPGRCQCNLHASECVFNAGRLACVCQHRTAGPDCSKCQRGFRSRRWRQGSYLPYPMGSANVCLPNNAISHAALWPSVSSVENKEHSSGTQVLNFIF</sequence>
<reference evidence="5" key="1">
    <citation type="submission" date="2025-08" db="UniProtKB">
        <authorList>
            <consortium name="Ensembl"/>
        </authorList>
    </citation>
    <scope>IDENTIFICATION</scope>
</reference>
<dbReference type="Pfam" id="PF00053">
    <property type="entry name" value="EGF_laminin"/>
    <property type="match status" value="1"/>
</dbReference>
<dbReference type="AlphaFoldDB" id="A0A8C4NAM1"/>
<name>A0A8C4NAM1_EPTBU</name>
<dbReference type="GO" id="GO:0009888">
    <property type="term" value="P:tissue development"/>
    <property type="evidence" value="ECO:0007669"/>
    <property type="project" value="TreeGrafter"/>
</dbReference>
<dbReference type="InterPro" id="IPR008211">
    <property type="entry name" value="Laminin_N"/>
</dbReference>
<dbReference type="Proteomes" id="UP000694388">
    <property type="component" value="Unplaced"/>
</dbReference>
<dbReference type="OMA" id="SHAMQHY"/>
<protein>
    <recommendedName>
        <fullName evidence="4">Laminin N-terminal domain-containing protein</fullName>
    </recommendedName>
</protein>
<dbReference type="GeneTree" id="ENSGT00940000153601"/>
<evidence type="ECO:0000256" key="2">
    <source>
        <dbReference type="ARBA" id="ARBA00023292"/>
    </source>
</evidence>
<dbReference type="FunFam" id="2.10.25.10:FF:001161">
    <property type="entry name" value="Netrin-G2"/>
    <property type="match status" value="1"/>
</dbReference>
<dbReference type="FunFam" id="2.60.120.260:FF:000005">
    <property type="entry name" value="Netrin G1"/>
    <property type="match status" value="1"/>
</dbReference>
<dbReference type="Gene3D" id="2.10.25.10">
    <property type="entry name" value="Laminin"/>
    <property type="match status" value="1"/>
</dbReference>
<dbReference type="GO" id="GO:0009887">
    <property type="term" value="P:animal organ morphogenesis"/>
    <property type="evidence" value="ECO:0007669"/>
    <property type="project" value="TreeGrafter"/>
</dbReference>
<keyword evidence="2" id="KW-0424">Laminin EGF-like domain</keyword>
<dbReference type="SMART" id="SM00136">
    <property type="entry name" value="LamNT"/>
    <property type="match status" value="1"/>
</dbReference>
<keyword evidence="3" id="KW-0732">Signal</keyword>
<organism evidence="5 6">
    <name type="scientific">Eptatretus burgeri</name>
    <name type="common">Inshore hagfish</name>
    <dbReference type="NCBI Taxonomy" id="7764"/>
    <lineage>
        <taxon>Eukaryota</taxon>
        <taxon>Metazoa</taxon>
        <taxon>Chordata</taxon>
        <taxon>Craniata</taxon>
        <taxon>Vertebrata</taxon>
        <taxon>Cyclostomata</taxon>
        <taxon>Myxini</taxon>
        <taxon>Myxiniformes</taxon>
        <taxon>Myxinidae</taxon>
        <taxon>Eptatretinae</taxon>
        <taxon>Eptatretus</taxon>
    </lineage>
</organism>